<keyword evidence="6" id="KW-0408">Iron</keyword>
<feature type="domain" description="TauD/TfdA-like" evidence="8">
    <location>
        <begin position="4"/>
        <end position="266"/>
    </location>
</feature>
<dbReference type="Pfam" id="PF02668">
    <property type="entry name" value="TauD"/>
    <property type="match status" value="1"/>
</dbReference>
<proteinExistence type="inferred from homology"/>
<evidence type="ECO:0000256" key="4">
    <source>
        <dbReference type="ARBA" id="ARBA00022964"/>
    </source>
</evidence>
<dbReference type="SUPFAM" id="SSF51197">
    <property type="entry name" value="Clavaminate synthase-like"/>
    <property type="match status" value="1"/>
</dbReference>
<dbReference type="GO" id="GO:0016706">
    <property type="term" value="F:2-oxoglutarate-dependent dioxygenase activity"/>
    <property type="evidence" value="ECO:0007669"/>
    <property type="project" value="UniProtKB-ARBA"/>
</dbReference>
<evidence type="ECO:0000256" key="2">
    <source>
        <dbReference type="ARBA" id="ARBA00005896"/>
    </source>
</evidence>
<comment type="similarity">
    <text evidence="2">Belongs to the TfdA dioxygenase family.</text>
</comment>
<dbReference type="PATRIC" id="fig|294.133.peg.6045"/>
<dbReference type="RefSeq" id="WP_046053039.1">
    <property type="nucleotide sequence ID" value="NZ_LACH01000008.1"/>
</dbReference>
<dbReference type="EMBL" id="LACH01000008">
    <property type="protein sequence ID" value="KJZ66861.1"/>
    <property type="molecule type" value="Genomic_DNA"/>
</dbReference>
<dbReference type="Gene3D" id="3.60.130.10">
    <property type="entry name" value="Clavaminate synthase-like"/>
    <property type="match status" value="1"/>
</dbReference>
<keyword evidence="5" id="KW-0560">Oxidoreductase</keyword>
<evidence type="ECO:0000256" key="6">
    <source>
        <dbReference type="ARBA" id="ARBA00023004"/>
    </source>
</evidence>
<dbReference type="InterPro" id="IPR051323">
    <property type="entry name" value="AtsK-like"/>
</dbReference>
<keyword evidence="3" id="KW-0479">Metal-binding</keyword>
<name>A0A0F4VDK3_PSEFL</name>
<dbReference type="GO" id="GO:0046872">
    <property type="term" value="F:metal ion binding"/>
    <property type="evidence" value="ECO:0007669"/>
    <property type="project" value="UniProtKB-KW"/>
</dbReference>
<protein>
    <submittedName>
        <fullName evidence="9">Taurine dioxygenase</fullName>
    </submittedName>
</protein>
<dbReference type="Proteomes" id="UP000033400">
    <property type="component" value="Unassembled WGS sequence"/>
</dbReference>
<keyword evidence="4 9" id="KW-0223">Dioxygenase</keyword>
<dbReference type="PANTHER" id="PTHR30468">
    <property type="entry name" value="ALPHA-KETOGLUTARATE-DEPENDENT SULFONATE DIOXYGENASE"/>
    <property type="match status" value="1"/>
</dbReference>
<dbReference type="AlphaFoldDB" id="A0A0F4VDK3"/>
<sequence>MTIQIKPVAGRIGAQLEGVKLGGNISAEQFEFINQALLKYKVLFFRDQHLDDAEHEAFSRRFGDQVPHPTVRSAEQSAAILHLDAKETRANSWHTDVTFVANYPKISILRGVVIPPYGGDTVWANTAAAYTDLPEPLKQLADSLRALHTNLYDYAAPRNTDESGIRRYREQFTAEVYETEHPLVRVHPESGERSLLLGHFVKQIQGVSNSDSKQLIRLFHDRITHVDNTVRWRWHEGDVVIWDNRATQHIAINDYGDAQRIVRRTTIGGDVPVGVDGRLSQALKPSPDTRSPKTEADKKHLAA</sequence>
<evidence type="ECO:0000256" key="7">
    <source>
        <dbReference type="SAM" id="MobiDB-lite"/>
    </source>
</evidence>
<comment type="caution">
    <text evidence="9">The sequence shown here is derived from an EMBL/GenBank/DDBJ whole genome shotgun (WGS) entry which is preliminary data.</text>
</comment>
<dbReference type="FunFam" id="3.60.130.10:FF:000002">
    <property type="entry name" value="Alpha-ketoglutarate-dependent taurine dioxygenase"/>
    <property type="match status" value="1"/>
</dbReference>
<organism evidence="9 10">
    <name type="scientific">Pseudomonas fluorescens</name>
    <dbReference type="NCBI Taxonomy" id="294"/>
    <lineage>
        <taxon>Bacteria</taxon>
        <taxon>Pseudomonadati</taxon>
        <taxon>Pseudomonadota</taxon>
        <taxon>Gammaproteobacteria</taxon>
        <taxon>Pseudomonadales</taxon>
        <taxon>Pseudomonadaceae</taxon>
        <taxon>Pseudomonas</taxon>
    </lineage>
</organism>
<evidence type="ECO:0000256" key="3">
    <source>
        <dbReference type="ARBA" id="ARBA00022723"/>
    </source>
</evidence>
<dbReference type="InterPro" id="IPR003819">
    <property type="entry name" value="TauD/TfdA-like"/>
</dbReference>
<evidence type="ECO:0000259" key="8">
    <source>
        <dbReference type="Pfam" id="PF02668"/>
    </source>
</evidence>
<evidence type="ECO:0000313" key="9">
    <source>
        <dbReference type="EMBL" id="KJZ66861.1"/>
    </source>
</evidence>
<accession>A0A0F4VDK3</accession>
<dbReference type="PANTHER" id="PTHR30468:SF5">
    <property type="entry name" value="ALPHA-KETOGLUTARATE-DEPENDENT SULFATE ESTER DIOXYGENASE"/>
    <property type="match status" value="1"/>
</dbReference>
<feature type="compositionally biased region" description="Basic and acidic residues" evidence="7">
    <location>
        <begin position="290"/>
        <end position="303"/>
    </location>
</feature>
<dbReference type="OrthoDB" id="581608at2"/>
<evidence type="ECO:0000313" key="10">
    <source>
        <dbReference type="Proteomes" id="UP000033400"/>
    </source>
</evidence>
<gene>
    <name evidence="9" type="ORF">VD17_05690</name>
</gene>
<comment type="cofactor">
    <cofactor evidence="1">
        <name>Fe(2+)</name>
        <dbReference type="ChEBI" id="CHEBI:29033"/>
    </cofactor>
</comment>
<feature type="region of interest" description="Disordered" evidence="7">
    <location>
        <begin position="273"/>
        <end position="303"/>
    </location>
</feature>
<evidence type="ECO:0000256" key="5">
    <source>
        <dbReference type="ARBA" id="ARBA00023002"/>
    </source>
</evidence>
<dbReference type="InterPro" id="IPR042098">
    <property type="entry name" value="TauD-like_sf"/>
</dbReference>
<reference evidence="9 10" key="1">
    <citation type="submission" date="2015-03" db="EMBL/GenBank/DDBJ databases">
        <title>Comparative genomics of Pseudomonas insights into diversity of traits involved in vanlence and defense.</title>
        <authorList>
            <person name="Qin Y."/>
        </authorList>
    </citation>
    <scope>NUCLEOTIDE SEQUENCE [LARGE SCALE GENOMIC DNA]</scope>
    <source>
        <strain evidence="9 10">H24</strain>
    </source>
</reference>
<evidence type="ECO:0000256" key="1">
    <source>
        <dbReference type="ARBA" id="ARBA00001954"/>
    </source>
</evidence>
<dbReference type="GO" id="GO:0005737">
    <property type="term" value="C:cytoplasm"/>
    <property type="evidence" value="ECO:0007669"/>
    <property type="project" value="TreeGrafter"/>
</dbReference>